<sequence>MTELTETTMTSTTEDVKNDLPTQDVISMIIRSVTILLLAVLAVFGNSNTLGHAACSTWGMLIVTFFVIENNTFALISFSRYYLITHPQSFNKILSLRKSLIYCSMTWIVGILMALGTVTGWSEVDYNPKSKSCTYSRIVGSSYHYFLISFSFGIPLIISFVSYTLLYITVRRSAHRIRITPAATVINSNRGENGTAMPSHDVKSELTRKKDWKLTRMLIITFVVYLVCLGPYSFVNMIDTRAQLSEYIHITVVWVLLSNVSINPFVYGVMNKTFRDAYSSLFIKRIQQTFTHSTQAD</sequence>
<dbReference type="Gene3D" id="1.20.1070.10">
    <property type="entry name" value="Rhodopsin 7-helix transmembrane proteins"/>
    <property type="match status" value="1"/>
</dbReference>
<evidence type="ECO:0000256" key="5">
    <source>
        <dbReference type="ARBA" id="ARBA00023040"/>
    </source>
</evidence>
<evidence type="ECO:0000259" key="10">
    <source>
        <dbReference type="PROSITE" id="PS50262"/>
    </source>
</evidence>
<dbReference type="AlphaFoldDB" id="A0AAD9JD77"/>
<accession>A0AAD9JD77</accession>
<evidence type="ECO:0000256" key="9">
    <source>
        <dbReference type="SAM" id="Phobius"/>
    </source>
</evidence>
<evidence type="ECO:0000256" key="1">
    <source>
        <dbReference type="ARBA" id="ARBA00004651"/>
    </source>
</evidence>
<evidence type="ECO:0000256" key="6">
    <source>
        <dbReference type="ARBA" id="ARBA00023136"/>
    </source>
</evidence>
<keyword evidence="12" id="KW-1185">Reference proteome</keyword>
<dbReference type="Pfam" id="PF00001">
    <property type="entry name" value="7tm_1"/>
    <property type="match status" value="1"/>
</dbReference>
<comment type="subcellular location">
    <subcellularLocation>
        <location evidence="1">Cell membrane</location>
        <topology evidence="1">Multi-pass membrane protein</topology>
    </subcellularLocation>
</comment>
<dbReference type="InterPro" id="IPR000276">
    <property type="entry name" value="GPCR_Rhodpsn"/>
</dbReference>
<keyword evidence="8" id="KW-0807">Transducer</keyword>
<keyword evidence="6 9" id="KW-0472">Membrane</keyword>
<dbReference type="Proteomes" id="UP001208570">
    <property type="component" value="Unassembled WGS sequence"/>
</dbReference>
<dbReference type="PANTHER" id="PTHR22752">
    <property type="entry name" value="G PROTEIN-COUPLED RECEPTOR"/>
    <property type="match status" value="1"/>
</dbReference>
<protein>
    <recommendedName>
        <fullName evidence="10">G-protein coupled receptors family 1 profile domain-containing protein</fullName>
    </recommendedName>
</protein>
<evidence type="ECO:0000313" key="11">
    <source>
        <dbReference type="EMBL" id="KAK2150170.1"/>
    </source>
</evidence>
<feature type="transmembrane region" description="Helical" evidence="9">
    <location>
        <begin position="247"/>
        <end position="270"/>
    </location>
</feature>
<comment type="caution">
    <text evidence="11">The sequence shown here is derived from an EMBL/GenBank/DDBJ whole genome shotgun (WGS) entry which is preliminary data.</text>
</comment>
<dbReference type="PROSITE" id="PS50262">
    <property type="entry name" value="G_PROTEIN_RECEP_F1_2"/>
    <property type="match status" value="1"/>
</dbReference>
<organism evidence="11 12">
    <name type="scientific">Paralvinella palmiformis</name>
    <dbReference type="NCBI Taxonomy" id="53620"/>
    <lineage>
        <taxon>Eukaryota</taxon>
        <taxon>Metazoa</taxon>
        <taxon>Spiralia</taxon>
        <taxon>Lophotrochozoa</taxon>
        <taxon>Annelida</taxon>
        <taxon>Polychaeta</taxon>
        <taxon>Sedentaria</taxon>
        <taxon>Canalipalpata</taxon>
        <taxon>Terebellida</taxon>
        <taxon>Terebelliformia</taxon>
        <taxon>Alvinellidae</taxon>
        <taxon>Paralvinella</taxon>
    </lineage>
</organism>
<feature type="domain" description="G-protein coupled receptors family 1 profile" evidence="10">
    <location>
        <begin position="1"/>
        <end position="267"/>
    </location>
</feature>
<evidence type="ECO:0000256" key="8">
    <source>
        <dbReference type="ARBA" id="ARBA00023224"/>
    </source>
</evidence>
<name>A0AAD9JD77_9ANNE</name>
<keyword evidence="3 9" id="KW-0812">Transmembrane</keyword>
<feature type="transmembrane region" description="Helical" evidence="9">
    <location>
        <begin position="142"/>
        <end position="168"/>
    </location>
</feature>
<keyword evidence="7" id="KW-0675">Receptor</keyword>
<dbReference type="GO" id="GO:0005886">
    <property type="term" value="C:plasma membrane"/>
    <property type="evidence" value="ECO:0007669"/>
    <property type="project" value="UniProtKB-SubCell"/>
</dbReference>
<dbReference type="CDD" id="cd00637">
    <property type="entry name" value="7tm_classA_rhodopsin-like"/>
    <property type="match status" value="1"/>
</dbReference>
<evidence type="ECO:0000256" key="4">
    <source>
        <dbReference type="ARBA" id="ARBA00022989"/>
    </source>
</evidence>
<proteinExistence type="predicted"/>
<dbReference type="PRINTS" id="PR00237">
    <property type="entry name" value="GPCRRHODOPSN"/>
</dbReference>
<feature type="transmembrane region" description="Helical" evidence="9">
    <location>
        <begin position="25"/>
        <end position="45"/>
    </location>
</feature>
<keyword evidence="4 9" id="KW-1133">Transmembrane helix</keyword>
<keyword evidence="5" id="KW-0297">G-protein coupled receptor</keyword>
<keyword evidence="2" id="KW-1003">Cell membrane</keyword>
<dbReference type="GO" id="GO:0004930">
    <property type="term" value="F:G protein-coupled receptor activity"/>
    <property type="evidence" value="ECO:0007669"/>
    <property type="project" value="UniProtKB-KW"/>
</dbReference>
<evidence type="ECO:0000256" key="2">
    <source>
        <dbReference type="ARBA" id="ARBA00022475"/>
    </source>
</evidence>
<evidence type="ECO:0000313" key="12">
    <source>
        <dbReference type="Proteomes" id="UP001208570"/>
    </source>
</evidence>
<feature type="transmembrane region" description="Helical" evidence="9">
    <location>
        <begin position="217"/>
        <end position="235"/>
    </location>
</feature>
<dbReference type="EMBL" id="JAODUP010000419">
    <property type="protein sequence ID" value="KAK2150170.1"/>
    <property type="molecule type" value="Genomic_DNA"/>
</dbReference>
<evidence type="ECO:0000256" key="3">
    <source>
        <dbReference type="ARBA" id="ARBA00022692"/>
    </source>
</evidence>
<evidence type="ECO:0000256" key="7">
    <source>
        <dbReference type="ARBA" id="ARBA00023170"/>
    </source>
</evidence>
<gene>
    <name evidence="11" type="ORF">LSH36_419g00037</name>
</gene>
<reference evidence="11" key="1">
    <citation type="journal article" date="2023" name="Mol. Biol. Evol.">
        <title>Third-Generation Sequencing Reveals the Adaptive Role of the Epigenome in Three Deep-Sea Polychaetes.</title>
        <authorList>
            <person name="Perez M."/>
            <person name="Aroh O."/>
            <person name="Sun Y."/>
            <person name="Lan Y."/>
            <person name="Juniper S.K."/>
            <person name="Young C.R."/>
            <person name="Angers B."/>
            <person name="Qian P.Y."/>
        </authorList>
    </citation>
    <scope>NUCLEOTIDE SEQUENCE</scope>
    <source>
        <strain evidence="11">P08H-3</strain>
    </source>
</reference>
<feature type="transmembrane region" description="Helical" evidence="9">
    <location>
        <begin position="57"/>
        <end position="78"/>
    </location>
</feature>
<feature type="transmembrane region" description="Helical" evidence="9">
    <location>
        <begin position="99"/>
        <end position="122"/>
    </location>
</feature>
<dbReference type="SUPFAM" id="SSF81321">
    <property type="entry name" value="Family A G protein-coupled receptor-like"/>
    <property type="match status" value="1"/>
</dbReference>
<dbReference type="InterPro" id="IPR017452">
    <property type="entry name" value="GPCR_Rhodpsn_7TM"/>
</dbReference>